<dbReference type="PROSITE" id="PS50113">
    <property type="entry name" value="PAC"/>
    <property type="match status" value="2"/>
</dbReference>
<name>A0ABS3ZD09_9GAMM</name>
<evidence type="ECO:0000313" key="7">
    <source>
        <dbReference type="EMBL" id="MBP0049583.1"/>
    </source>
</evidence>
<dbReference type="SUPFAM" id="SSF58104">
    <property type="entry name" value="Methyl-accepting chemotaxis protein (MCP) signaling domain"/>
    <property type="match status" value="1"/>
</dbReference>
<dbReference type="NCBIfam" id="TIGR00229">
    <property type="entry name" value="sensory_box"/>
    <property type="match status" value="3"/>
</dbReference>
<dbReference type="Gene3D" id="1.10.287.950">
    <property type="entry name" value="Methyl-accepting chemotaxis protein"/>
    <property type="match status" value="1"/>
</dbReference>
<evidence type="ECO:0000256" key="1">
    <source>
        <dbReference type="ARBA" id="ARBA00004370"/>
    </source>
</evidence>
<accession>A0ABS3ZD09</accession>
<proteinExistence type="predicted"/>
<dbReference type="Pfam" id="PF00015">
    <property type="entry name" value="MCPsignal"/>
    <property type="match status" value="1"/>
</dbReference>
<keyword evidence="8" id="KW-1185">Reference proteome</keyword>
<dbReference type="SMART" id="SM00283">
    <property type="entry name" value="MA"/>
    <property type="match status" value="1"/>
</dbReference>
<dbReference type="PANTHER" id="PTHR32089:SF112">
    <property type="entry name" value="LYSOZYME-LIKE PROTEIN-RELATED"/>
    <property type="match status" value="1"/>
</dbReference>
<dbReference type="Gene3D" id="3.30.450.20">
    <property type="entry name" value="PAS domain"/>
    <property type="match status" value="3"/>
</dbReference>
<comment type="subcellular location">
    <subcellularLocation>
        <location evidence="1">Membrane</location>
    </subcellularLocation>
</comment>
<gene>
    <name evidence="7" type="ORF">H9C73_12660</name>
</gene>
<dbReference type="PROSITE" id="PS50111">
    <property type="entry name" value="CHEMOTAXIS_TRANSDUC_2"/>
    <property type="match status" value="1"/>
</dbReference>
<feature type="domain" description="PAS" evidence="5">
    <location>
        <begin position="5"/>
        <end position="75"/>
    </location>
</feature>
<evidence type="ECO:0000259" key="5">
    <source>
        <dbReference type="PROSITE" id="PS50112"/>
    </source>
</evidence>
<evidence type="ECO:0000256" key="3">
    <source>
        <dbReference type="PROSITE-ProRule" id="PRU00284"/>
    </source>
</evidence>
<dbReference type="CDD" id="cd00130">
    <property type="entry name" value="PAS"/>
    <property type="match status" value="3"/>
</dbReference>
<keyword evidence="2 3" id="KW-0807">Transducer</keyword>
<dbReference type="InterPro" id="IPR000700">
    <property type="entry name" value="PAS-assoc_C"/>
</dbReference>
<feature type="domain" description="PAS" evidence="5">
    <location>
        <begin position="126"/>
        <end position="181"/>
    </location>
</feature>
<protein>
    <submittedName>
        <fullName evidence="7">PAS domain S-box protein</fullName>
    </submittedName>
</protein>
<evidence type="ECO:0000256" key="2">
    <source>
        <dbReference type="ARBA" id="ARBA00023224"/>
    </source>
</evidence>
<dbReference type="InterPro" id="IPR035965">
    <property type="entry name" value="PAS-like_dom_sf"/>
</dbReference>
<organism evidence="7 8">
    <name type="scientific">Marinobacterium alkalitolerans</name>
    <dbReference type="NCBI Taxonomy" id="1542925"/>
    <lineage>
        <taxon>Bacteria</taxon>
        <taxon>Pseudomonadati</taxon>
        <taxon>Pseudomonadota</taxon>
        <taxon>Gammaproteobacteria</taxon>
        <taxon>Oceanospirillales</taxon>
        <taxon>Oceanospirillaceae</taxon>
        <taxon>Marinobacterium</taxon>
    </lineage>
</organism>
<dbReference type="InterPro" id="IPR004089">
    <property type="entry name" value="MCPsignal_dom"/>
</dbReference>
<dbReference type="Pfam" id="PF00989">
    <property type="entry name" value="PAS"/>
    <property type="match status" value="1"/>
</dbReference>
<feature type="domain" description="Methyl-accepting transducer" evidence="4">
    <location>
        <begin position="482"/>
        <end position="580"/>
    </location>
</feature>
<dbReference type="InterPro" id="IPR000014">
    <property type="entry name" value="PAS"/>
</dbReference>
<dbReference type="SMART" id="SM00091">
    <property type="entry name" value="PAS"/>
    <property type="match status" value="3"/>
</dbReference>
<evidence type="ECO:0000313" key="8">
    <source>
        <dbReference type="Proteomes" id="UP000810171"/>
    </source>
</evidence>
<dbReference type="EMBL" id="JACVEW010000020">
    <property type="protein sequence ID" value="MBP0049583.1"/>
    <property type="molecule type" value="Genomic_DNA"/>
</dbReference>
<dbReference type="RefSeq" id="WP_209288229.1">
    <property type="nucleotide sequence ID" value="NZ_JACVEW010000020.1"/>
</dbReference>
<sequence>MFDFAGKAAQKTLEQALEAFVMIDHENRVIEYNDAAERLWGYSRREVIGKNVAMLVPPEHRGSHDRYVDRHRETGENRIVGSFREVEIERKDGSRVWVSLSLSGIKRGRKQYYSAFVRDISAEREARETMYQTLEQALDAVVSIDEHNHVTFFNAAAETLWGYGRDEVIGRNVSMLVPAVHQARHDQYVQHNRDTGQDRIVGTSREVQIERQDGSLRWGLLSLSKVKVGEHITYTAFLRDITAEVVRRDEMKMLSLVADETENSVVITGASGRIEYVNNGFERMTGYALDEIKGRKPGEFLQGEATSQETITRIRDHLARQEPFYDEILNYNKSGEPYWISLSISPVMDQAGRLEKFISVQADITETKLHALEASTRLGAISETLMMLEFSPNGHFERANPLFESRVGTHALQKAGETVWGEMTPAEYEALSSEGRVSVRSSIDVDGRKPLSMDLMFCALRNFKGETTRIVAFGIDVSDRHEAVRQTLNSMQSVEEASDNIAGIVETIGQIADQTNLLALNAAIEAARAGEAGRGFSVVADEVRQLAQRSSQSAEQISQLVAETRKKVDQLSKSMQQIDN</sequence>
<dbReference type="PROSITE" id="PS50112">
    <property type="entry name" value="PAS"/>
    <property type="match status" value="3"/>
</dbReference>
<feature type="domain" description="PAC" evidence="6">
    <location>
        <begin position="324"/>
        <end position="376"/>
    </location>
</feature>
<dbReference type="InterPro" id="IPR001610">
    <property type="entry name" value="PAC"/>
</dbReference>
<evidence type="ECO:0000259" key="4">
    <source>
        <dbReference type="PROSITE" id="PS50111"/>
    </source>
</evidence>
<feature type="domain" description="PAC" evidence="6">
    <location>
        <begin position="82"/>
        <end position="132"/>
    </location>
</feature>
<dbReference type="SMART" id="SM00086">
    <property type="entry name" value="PAC"/>
    <property type="match status" value="3"/>
</dbReference>
<reference evidence="7 8" key="1">
    <citation type="submission" date="2020-09" db="EMBL/GenBank/DDBJ databases">
        <authorList>
            <person name="Tanuku N.R.S."/>
        </authorList>
    </citation>
    <scope>NUCLEOTIDE SEQUENCE [LARGE SCALE GENOMIC DNA]</scope>
    <source>
        <strain evidence="7 8">AK62</strain>
    </source>
</reference>
<dbReference type="Proteomes" id="UP000810171">
    <property type="component" value="Unassembled WGS sequence"/>
</dbReference>
<comment type="caution">
    <text evidence="7">The sequence shown here is derived from an EMBL/GenBank/DDBJ whole genome shotgun (WGS) entry which is preliminary data.</text>
</comment>
<feature type="domain" description="PAS" evidence="5">
    <location>
        <begin position="250"/>
        <end position="295"/>
    </location>
</feature>
<dbReference type="SUPFAM" id="SSF55785">
    <property type="entry name" value="PYP-like sensor domain (PAS domain)"/>
    <property type="match status" value="3"/>
</dbReference>
<dbReference type="PANTHER" id="PTHR32089">
    <property type="entry name" value="METHYL-ACCEPTING CHEMOTAXIS PROTEIN MCPB"/>
    <property type="match status" value="1"/>
</dbReference>
<evidence type="ECO:0000259" key="6">
    <source>
        <dbReference type="PROSITE" id="PS50113"/>
    </source>
</evidence>
<dbReference type="Pfam" id="PF13426">
    <property type="entry name" value="PAS_9"/>
    <property type="match status" value="2"/>
</dbReference>
<dbReference type="InterPro" id="IPR013767">
    <property type="entry name" value="PAS_fold"/>
</dbReference>